<dbReference type="AlphaFoldDB" id="A0A9N8WVS4"/>
<reference evidence="1" key="1">
    <citation type="submission" date="2021-03" db="EMBL/GenBank/DDBJ databases">
        <authorList>
            <person name="Alouane T."/>
            <person name="Langin T."/>
            <person name="Bonhomme L."/>
        </authorList>
    </citation>
    <scope>NUCLEOTIDE SEQUENCE</scope>
    <source>
        <strain evidence="1">MDC_Fg202</strain>
    </source>
</reference>
<evidence type="ECO:0000313" key="1">
    <source>
        <dbReference type="EMBL" id="CAG1992993.1"/>
    </source>
</evidence>
<evidence type="ECO:0000313" key="2">
    <source>
        <dbReference type="Proteomes" id="UP000746612"/>
    </source>
</evidence>
<gene>
    <name evidence="1" type="ORF">MDCFG202_LOCUS358433</name>
</gene>
<protein>
    <submittedName>
        <fullName evidence="1">Uncharacterized protein</fullName>
    </submittedName>
</protein>
<dbReference type="Proteomes" id="UP000746612">
    <property type="component" value="Unassembled WGS sequence"/>
</dbReference>
<name>A0A9N8WVS4_GIBZA</name>
<dbReference type="EMBL" id="CAJPIJ010000152">
    <property type="protein sequence ID" value="CAG1992993.1"/>
    <property type="molecule type" value="Genomic_DNA"/>
</dbReference>
<organism evidence="1 2">
    <name type="scientific">Gibberella zeae</name>
    <name type="common">Wheat head blight fungus</name>
    <name type="synonym">Fusarium graminearum</name>
    <dbReference type="NCBI Taxonomy" id="5518"/>
    <lineage>
        <taxon>Eukaryota</taxon>
        <taxon>Fungi</taxon>
        <taxon>Dikarya</taxon>
        <taxon>Ascomycota</taxon>
        <taxon>Pezizomycotina</taxon>
        <taxon>Sordariomycetes</taxon>
        <taxon>Hypocreomycetidae</taxon>
        <taxon>Hypocreales</taxon>
        <taxon>Nectriaceae</taxon>
        <taxon>Fusarium</taxon>
    </lineage>
</organism>
<proteinExistence type="predicted"/>
<accession>A0A9N8WVS4</accession>
<sequence length="110" mass="12523">MVDLVEDISSAPGRQTKKVNGILFDRGIEVLLFETVHDCGMRCEVSYCCRIVLGMQVENLNHKDLWTKNSKYWINVLPITNFPNTQNSCLGQYSNDELHAMGDKEAFVEP</sequence>
<comment type="caution">
    <text evidence="1">The sequence shown here is derived from an EMBL/GenBank/DDBJ whole genome shotgun (WGS) entry which is preliminary data.</text>
</comment>